<dbReference type="PANTHER" id="PTHR24422:SF10">
    <property type="entry name" value="CHEMOTAXIS PROTEIN METHYLTRANSFERASE 2"/>
    <property type="match status" value="1"/>
</dbReference>
<dbReference type="PROSITE" id="PS50113">
    <property type="entry name" value="PAC"/>
    <property type="match status" value="2"/>
</dbReference>
<dbReference type="Pfam" id="PF08447">
    <property type="entry name" value="PAS_3"/>
    <property type="match status" value="2"/>
</dbReference>
<dbReference type="SUPFAM" id="SSF58104">
    <property type="entry name" value="Methyl-accepting chemotaxis protein (MCP) signaling domain"/>
    <property type="match status" value="1"/>
</dbReference>
<dbReference type="PANTHER" id="PTHR24422">
    <property type="entry name" value="CHEMOTAXIS PROTEIN METHYLTRANSFERASE"/>
    <property type="match status" value="1"/>
</dbReference>
<evidence type="ECO:0000256" key="1">
    <source>
        <dbReference type="PROSITE-ProRule" id="PRU00284"/>
    </source>
</evidence>
<reference evidence="5" key="1">
    <citation type="journal article" date="2019" name="Int. J. Syst. Evol. Microbiol.">
        <title>The Global Catalogue of Microorganisms (GCM) 10K type strain sequencing project: providing services to taxonomists for standard genome sequencing and annotation.</title>
        <authorList>
            <consortium name="The Broad Institute Genomics Platform"/>
            <consortium name="The Broad Institute Genome Sequencing Center for Infectious Disease"/>
            <person name="Wu L."/>
            <person name="Ma J."/>
        </authorList>
    </citation>
    <scope>NUCLEOTIDE SEQUENCE [LARGE SCALE GENOMIC DNA]</scope>
    <source>
        <strain evidence="5">CECT 7806</strain>
    </source>
</reference>
<organism evidence="4 5">
    <name type="scientific">Methylobacterium longum</name>
    <dbReference type="NCBI Taxonomy" id="767694"/>
    <lineage>
        <taxon>Bacteria</taxon>
        <taxon>Pseudomonadati</taxon>
        <taxon>Pseudomonadota</taxon>
        <taxon>Alphaproteobacteria</taxon>
        <taxon>Hyphomicrobiales</taxon>
        <taxon>Methylobacteriaceae</taxon>
        <taxon>Methylobacterium</taxon>
    </lineage>
</organism>
<dbReference type="RefSeq" id="WP_238291011.1">
    <property type="nucleotide sequence ID" value="NZ_BPQS01000030.1"/>
</dbReference>
<sequence>MFLTMRSAMDQAAKLDALDRSQAVIEFQPDGTILTANANFLTAMGYTLPEVQGRPHAMFVKPAYRESSEYRAFWDALRRGTFQSAEFKRLAKGGRAVWIQASYNPVLDRAGRVVKVVKFATDITQQKLHMVDLEGQIAALHRSQAVIAFAPDGTVLSANQNFLDAVGYRLDEIQGHHHSLFVDAAEKSSAVYREFWARLGQGKFVAGEFKRIAKGGREAWLQATYNPIIDTDGTVLKVVKFAVDITAQVQERQRRAEAQRAIGVDLNAIGTAVEDVTRQTAEAVATVGQVSNDIQAVASGAEELSASVGEISQQVSHAACMAGEAVEQARHTGSIVEGLSGQAAQIGDVVTMIQSIAGQTNLLALNATIEAARAGEAGRGFAVVAAEVKALAEQTSKATDQIRGQISATQAATREAVGAIGSIQGTIQALDEVSAAIAAAVEEQSAVTREMSGSMHTAAHGVSTIAGGMEAIARASEQVDAATRQVREAARAVG</sequence>
<dbReference type="InterPro" id="IPR004089">
    <property type="entry name" value="MCPsignal_dom"/>
</dbReference>
<dbReference type="PROSITE" id="PS50111">
    <property type="entry name" value="CHEMOTAXIS_TRANSDUC_2"/>
    <property type="match status" value="1"/>
</dbReference>
<dbReference type="InterPro" id="IPR000014">
    <property type="entry name" value="PAS"/>
</dbReference>
<dbReference type="SUPFAM" id="SSF55785">
    <property type="entry name" value="PYP-like sensor domain (PAS domain)"/>
    <property type="match status" value="2"/>
</dbReference>
<dbReference type="InterPro" id="IPR050903">
    <property type="entry name" value="Bact_Chemotaxis_MeTrfase"/>
</dbReference>
<evidence type="ECO:0000313" key="5">
    <source>
        <dbReference type="Proteomes" id="UP001244297"/>
    </source>
</evidence>
<feature type="domain" description="PAC" evidence="3">
    <location>
        <begin position="83"/>
        <end position="135"/>
    </location>
</feature>
<dbReference type="Gene3D" id="3.30.450.20">
    <property type="entry name" value="PAS domain"/>
    <property type="match status" value="2"/>
</dbReference>
<evidence type="ECO:0000259" key="2">
    <source>
        <dbReference type="PROSITE" id="PS50111"/>
    </source>
</evidence>
<dbReference type="CDD" id="cd00130">
    <property type="entry name" value="PAS"/>
    <property type="match status" value="2"/>
</dbReference>
<proteinExistence type="predicted"/>
<name>A0ABT8AJV6_9HYPH</name>
<feature type="domain" description="Methyl-accepting transducer" evidence="2">
    <location>
        <begin position="258"/>
        <end position="487"/>
    </location>
</feature>
<dbReference type="NCBIfam" id="TIGR00229">
    <property type="entry name" value="sensory_box"/>
    <property type="match status" value="2"/>
</dbReference>
<evidence type="ECO:0000259" key="3">
    <source>
        <dbReference type="PROSITE" id="PS50113"/>
    </source>
</evidence>
<comment type="caution">
    <text evidence="4">The sequence shown here is derived from an EMBL/GenBank/DDBJ whole genome shotgun (WGS) entry which is preliminary data.</text>
</comment>
<protein>
    <submittedName>
        <fullName evidence="4">PAS domain-containing methyl-accepting chemotaxis protein</fullName>
    </submittedName>
</protein>
<evidence type="ECO:0000313" key="4">
    <source>
        <dbReference type="EMBL" id="MDN3569846.1"/>
    </source>
</evidence>
<dbReference type="InterPro" id="IPR035965">
    <property type="entry name" value="PAS-like_dom_sf"/>
</dbReference>
<dbReference type="SMART" id="SM00086">
    <property type="entry name" value="PAC"/>
    <property type="match status" value="2"/>
</dbReference>
<accession>A0ABT8AJV6</accession>
<gene>
    <name evidence="4" type="ORF">QWZ18_04290</name>
</gene>
<keyword evidence="5" id="KW-1185">Reference proteome</keyword>
<dbReference type="Proteomes" id="UP001244297">
    <property type="component" value="Unassembled WGS sequence"/>
</dbReference>
<dbReference type="Gene3D" id="1.10.287.950">
    <property type="entry name" value="Methyl-accepting chemotaxis protein"/>
    <property type="match status" value="1"/>
</dbReference>
<dbReference type="InterPro" id="IPR013655">
    <property type="entry name" value="PAS_fold_3"/>
</dbReference>
<dbReference type="Pfam" id="PF00015">
    <property type="entry name" value="MCPsignal"/>
    <property type="match status" value="1"/>
</dbReference>
<dbReference type="InterPro" id="IPR000700">
    <property type="entry name" value="PAS-assoc_C"/>
</dbReference>
<dbReference type="InterPro" id="IPR001610">
    <property type="entry name" value="PAC"/>
</dbReference>
<feature type="domain" description="PAC" evidence="3">
    <location>
        <begin position="205"/>
        <end position="257"/>
    </location>
</feature>
<dbReference type="SMART" id="SM00283">
    <property type="entry name" value="MA"/>
    <property type="match status" value="1"/>
</dbReference>
<keyword evidence="1" id="KW-0807">Transducer</keyword>
<dbReference type="EMBL" id="JAUFPT010000008">
    <property type="protein sequence ID" value="MDN3569846.1"/>
    <property type="molecule type" value="Genomic_DNA"/>
</dbReference>